<protein>
    <submittedName>
        <fullName evidence="1">Uncharacterized protein</fullName>
    </submittedName>
</protein>
<accession>A0A3N0UHI2</accession>
<proteinExistence type="predicted"/>
<name>A0A3N0UHI2_9GAMM</name>
<comment type="caution">
    <text evidence="1">The sequence shown here is derived from an EMBL/GenBank/DDBJ whole genome shotgun (WGS) entry which is preliminary data.</text>
</comment>
<dbReference type="RefSeq" id="WP_112104320.1">
    <property type="nucleotide sequence ID" value="NZ_LUSU01000019.1"/>
</dbReference>
<evidence type="ECO:0000313" key="2">
    <source>
        <dbReference type="Proteomes" id="UP000274511"/>
    </source>
</evidence>
<sequence>MNHRNITTLISRIALEQDDEIQPLIRQFSEGKRTGGTPMGIRFRPAVREFITRISQRIGISASELVNILVEGVMIDTLAPRQSTVRNIYDRFWLLMETHRLSTVATATLLADVNMGLSVLESRERTLDYLTLPVIRQLAEWFGVCPGWLECTDDHPVQPVMLTRDR</sequence>
<organism evidence="1 2">
    <name type="scientific">Lonsdalea populi</name>
    <dbReference type="NCBI Taxonomy" id="1172565"/>
    <lineage>
        <taxon>Bacteria</taxon>
        <taxon>Pseudomonadati</taxon>
        <taxon>Pseudomonadota</taxon>
        <taxon>Gammaproteobacteria</taxon>
        <taxon>Enterobacterales</taxon>
        <taxon>Pectobacteriaceae</taxon>
        <taxon>Lonsdalea</taxon>
    </lineage>
</organism>
<evidence type="ECO:0000313" key="1">
    <source>
        <dbReference type="EMBL" id="ROH80029.1"/>
    </source>
</evidence>
<dbReference type="OrthoDB" id="6420659at2"/>
<reference evidence="1 2" key="1">
    <citation type="submission" date="2018-10" db="EMBL/GenBank/DDBJ databases">
        <title>New species genome.</title>
        <authorList>
            <person name="Li Y."/>
        </authorList>
    </citation>
    <scope>NUCLEOTIDE SEQUENCE [LARGE SCALE GENOMIC DNA]</scope>
    <source>
        <strain evidence="1 2">L6_4B</strain>
    </source>
</reference>
<dbReference type="Proteomes" id="UP000274511">
    <property type="component" value="Unassembled WGS sequence"/>
</dbReference>
<dbReference type="EMBL" id="RJUJ01000008">
    <property type="protein sequence ID" value="ROH80029.1"/>
    <property type="molecule type" value="Genomic_DNA"/>
</dbReference>
<dbReference type="AlphaFoldDB" id="A0A3N0UHI2"/>
<gene>
    <name evidence="1" type="ORF">EC392_09650</name>
</gene>